<keyword evidence="3" id="KW-1003">Cell membrane</keyword>
<feature type="transmembrane region" description="Helical" evidence="7">
    <location>
        <begin position="132"/>
        <end position="155"/>
    </location>
</feature>
<gene>
    <name evidence="9" type="ORF">JD108_06200</name>
    <name evidence="10" type="ORF">KDJ56_05880</name>
</gene>
<evidence type="ECO:0000256" key="4">
    <source>
        <dbReference type="ARBA" id="ARBA00022692"/>
    </source>
</evidence>
<dbReference type="GO" id="GO:0005886">
    <property type="term" value="C:plasma membrane"/>
    <property type="evidence" value="ECO:0007669"/>
    <property type="project" value="UniProtKB-SubCell"/>
</dbReference>
<feature type="transmembrane region" description="Helical" evidence="7">
    <location>
        <begin position="226"/>
        <end position="251"/>
    </location>
</feature>
<proteinExistence type="inferred from homology"/>
<sequence length="304" mass="33646">MGALLTQVFRIILVLFGISTIAFFLIHLSGDPVLLMLPPEATQEEIEAFRHQMGFDRPLSEQYFHFLTQAVQGDFGHSLKFNQPSLDVVLERIPATLELTFYATLLSVLIAIPLGIYSAVNRNSLSENLVTVTVFLGQSMPIFWTGIMLMLLFGVKLHWLPVSGRGTWAHLIMPAFTLAVWVAPTTLRIVRSSMLEVLQQDYIRTARSKGLAEKVVIYKHALKNAAIPIITVIGFQIGKLLGGAVVTETVFAWPGVGQLVVKAIYTADYPLVQACVIVLALIVATMNFSVDSLYRYLNPKIKSG</sequence>
<dbReference type="AlphaFoldDB" id="A0A7T5JPS8"/>
<evidence type="ECO:0000313" key="9">
    <source>
        <dbReference type="EMBL" id="QQE75497.1"/>
    </source>
</evidence>
<evidence type="ECO:0000256" key="5">
    <source>
        <dbReference type="ARBA" id="ARBA00022989"/>
    </source>
</evidence>
<dbReference type="Pfam" id="PF19300">
    <property type="entry name" value="BPD_transp_1_N"/>
    <property type="match status" value="1"/>
</dbReference>
<evidence type="ECO:0000259" key="8">
    <source>
        <dbReference type="PROSITE" id="PS50928"/>
    </source>
</evidence>
<keyword evidence="4 7" id="KW-0812">Transmembrane</keyword>
<reference evidence="10" key="2">
    <citation type="submission" date="2021-04" db="EMBL/GenBank/DDBJ databases">
        <title>Brevibacillus composti FJAT-54423, complete genome.</title>
        <authorList>
            <person name="Tang R."/>
        </authorList>
    </citation>
    <scope>NUCLEOTIDE SEQUENCE</scope>
    <source>
        <strain evidence="10">FJAT-54424</strain>
    </source>
</reference>
<keyword evidence="5 7" id="KW-1133">Transmembrane helix</keyword>
<dbReference type="SUPFAM" id="SSF161098">
    <property type="entry name" value="MetI-like"/>
    <property type="match status" value="1"/>
</dbReference>
<dbReference type="Gene3D" id="1.10.3720.10">
    <property type="entry name" value="MetI-like"/>
    <property type="match status" value="1"/>
</dbReference>
<keyword evidence="12" id="KW-1185">Reference proteome</keyword>
<keyword evidence="2 7" id="KW-0813">Transport</keyword>
<dbReference type="InterPro" id="IPR000515">
    <property type="entry name" value="MetI-like"/>
</dbReference>
<evidence type="ECO:0000313" key="12">
    <source>
        <dbReference type="Proteomes" id="UP000677234"/>
    </source>
</evidence>
<dbReference type="EMBL" id="CP066308">
    <property type="protein sequence ID" value="QQE75497.1"/>
    <property type="molecule type" value="Genomic_DNA"/>
</dbReference>
<evidence type="ECO:0000256" key="3">
    <source>
        <dbReference type="ARBA" id="ARBA00022475"/>
    </source>
</evidence>
<keyword evidence="6 7" id="KW-0472">Membrane</keyword>
<dbReference type="InterPro" id="IPR035906">
    <property type="entry name" value="MetI-like_sf"/>
</dbReference>
<protein>
    <submittedName>
        <fullName evidence="9">ABC transporter permease</fullName>
    </submittedName>
</protein>
<comment type="similarity">
    <text evidence="7">Belongs to the binding-protein-dependent transport system permease family.</text>
</comment>
<accession>A0A7T5JPS8</accession>
<dbReference type="GO" id="GO:0055085">
    <property type="term" value="P:transmembrane transport"/>
    <property type="evidence" value="ECO:0007669"/>
    <property type="project" value="InterPro"/>
</dbReference>
<comment type="subcellular location">
    <subcellularLocation>
        <location evidence="1 7">Cell membrane</location>
        <topology evidence="1 7">Multi-pass membrane protein</topology>
    </subcellularLocation>
</comment>
<reference evidence="9 11" key="1">
    <citation type="submission" date="2020-12" db="EMBL/GenBank/DDBJ databases">
        <title>strain FJAT-54423T represents a novel species of the genus Brevibacillus.</title>
        <authorList>
            <person name="Tang R."/>
        </authorList>
    </citation>
    <scope>NUCLEOTIDE SEQUENCE [LARGE SCALE GENOMIC DNA]</scope>
    <source>
        <strain evidence="9 11">FJAT-54423</strain>
    </source>
</reference>
<evidence type="ECO:0000256" key="6">
    <source>
        <dbReference type="ARBA" id="ARBA00023136"/>
    </source>
</evidence>
<feature type="transmembrane region" description="Helical" evidence="7">
    <location>
        <begin position="99"/>
        <end position="120"/>
    </location>
</feature>
<dbReference type="KEGG" id="bcop:JD108_06200"/>
<feature type="transmembrane region" description="Helical" evidence="7">
    <location>
        <begin position="271"/>
        <end position="290"/>
    </location>
</feature>
<name>A0A7T5JPS8_9BACL</name>
<dbReference type="CDD" id="cd06261">
    <property type="entry name" value="TM_PBP2"/>
    <property type="match status" value="1"/>
</dbReference>
<evidence type="ECO:0000256" key="2">
    <source>
        <dbReference type="ARBA" id="ARBA00022448"/>
    </source>
</evidence>
<dbReference type="Pfam" id="PF00528">
    <property type="entry name" value="BPD_transp_1"/>
    <property type="match status" value="1"/>
</dbReference>
<dbReference type="PANTHER" id="PTHR43163:SF6">
    <property type="entry name" value="DIPEPTIDE TRANSPORT SYSTEM PERMEASE PROTEIN DPPB-RELATED"/>
    <property type="match status" value="1"/>
</dbReference>
<dbReference type="Proteomes" id="UP000677234">
    <property type="component" value="Chromosome"/>
</dbReference>
<dbReference type="InterPro" id="IPR045621">
    <property type="entry name" value="BPD_transp_1_N"/>
</dbReference>
<evidence type="ECO:0000256" key="7">
    <source>
        <dbReference type="RuleBase" id="RU363032"/>
    </source>
</evidence>
<dbReference type="Proteomes" id="UP000595847">
    <property type="component" value="Chromosome"/>
</dbReference>
<dbReference type="PROSITE" id="PS50928">
    <property type="entry name" value="ABC_TM1"/>
    <property type="match status" value="1"/>
</dbReference>
<dbReference type="PANTHER" id="PTHR43163">
    <property type="entry name" value="DIPEPTIDE TRANSPORT SYSTEM PERMEASE PROTEIN DPPB-RELATED"/>
    <property type="match status" value="1"/>
</dbReference>
<feature type="domain" description="ABC transmembrane type-1" evidence="8">
    <location>
        <begin position="93"/>
        <end position="290"/>
    </location>
</feature>
<dbReference type="RefSeq" id="WP_198829022.1">
    <property type="nucleotide sequence ID" value="NZ_CP066308.1"/>
</dbReference>
<evidence type="ECO:0000313" key="10">
    <source>
        <dbReference type="EMBL" id="QUO42523.1"/>
    </source>
</evidence>
<organism evidence="9 11">
    <name type="scientific">Brevibacillus composti</name>
    <dbReference type="NCBI Taxonomy" id="2796470"/>
    <lineage>
        <taxon>Bacteria</taxon>
        <taxon>Bacillati</taxon>
        <taxon>Bacillota</taxon>
        <taxon>Bacilli</taxon>
        <taxon>Bacillales</taxon>
        <taxon>Paenibacillaceae</taxon>
        <taxon>Brevibacillus</taxon>
    </lineage>
</organism>
<feature type="transmembrane region" description="Helical" evidence="7">
    <location>
        <begin position="167"/>
        <end position="190"/>
    </location>
</feature>
<evidence type="ECO:0000256" key="1">
    <source>
        <dbReference type="ARBA" id="ARBA00004651"/>
    </source>
</evidence>
<evidence type="ECO:0000313" key="11">
    <source>
        <dbReference type="Proteomes" id="UP000595847"/>
    </source>
</evidence>
<feature type="transmembrane region" description="Helical" evidence="7">
    <location>
        <begin position="12"/>
        <end position="30"/>
    </location>
</feature>
<dbReference type="EMBL" id="CP073708">
    <property type="protein sequence ID" value="QUO42523.1"/>
    <property type="molecule type" value="Genomic_DNA"/>
</dbReference>